<dbReference type="HOGENOM" id="CLU_067293_1_0_9"/>
<feature type="transmembrane region" description="Helical" evidence="1">
    <location>
        <begin position="26"/>
        <end position="44"/>
    </location>
</feature>
<evidence type="ECO:0008006" key="4">
    <source>
        <dbReference type="Google" id="ProtNLM"/>
    </source>
</evidence>
<sequence length="268" mass="30100">MIYLGFISEFKRCVMNNLKKKSLINLLFYVVMVIINYMGAKGMINGLAQKDVSEMYTTIVTPAGYAFSIWGLIYTLLFVSMVVLFINAEKSEYREVADKISSTFWVSCIFNILWIFSFSMVWIEVSMIMIFGLAVTLIKILFELKKINLKGVKLLYPITFGIYGGWLSIANAPNLAAVMIRVADRMGVDDIVGGLVLVSIFSLIILTVGFKLKNSVYMLPVAWALVAIRFKLVSLGSDFPTYILVIIALIFIAASGYMFVSKRKVLTN</sequence>
<organism evidence="2 3">
    <name type="scientific">Peptoniphilus indolicus ATCC 29427</name>
    <dbReference type="NCBI Taxonomy" id="997350"/>
    <lineage>
        <taxon>Bacteria</taxon>
        <taxon>Bacillati</taxon>
        <taxon>Bacillota</taxon>
        <taxon>Tissierellia</taxon>
        <taxon>Tissierellales</taxon>
        <taxon>Peptoniphilaceae</taxon>
        <taxon>Peptoniphilus</taxon>
    </lineage>
</organism>
<feature type="transmembrane region" description="Helical" evidence="1">
    <location>
        <begin position="191"/>
        <end position="209"/>
    </location>
</feature>
<dbReference type="InterPro" id="IPR038330">
    <property type="entry name" value="TspO/MBR-related_sf"/>
</dbReference>
<feature type="transmembrane region" description="Helical" evidence="1">
    <location>
        <begin position="154"/>
        <end position="171"/>
    </location>
</feature>
<dbReference type="PATRIC" id="fig|997350.3.peg.543"/>
<dbReference type="EMBL" id="AGBB01000047">
    <property type="protein sequence ID" value="EGY80306.1"/>
    <property type="molecule type" value="Genomic_DNA"/>
</dbReference>
<dbReference type="PANTHER" id="PTHR33802:SF1">
    <property type="entry name" value="XK-RELATED PROTEIN"/>
    <property type="match status" value="1"/>
</dbReference>
<keyword evidence="1" id="KW-0472">Membrane</keyword>
<gene>
    <name evidence="2" type="ORF">HMPREF9129_0565</name>
</gene>
<dbReference type="Proteomes" id="UP000003422">
    <property type="component" value="Unassembled WGS sequence"/>
</dbReference>
<keyword evidence="3" id="KW-1185">Reference proteome</keyword>
<dbReference type="AlphaFoldDB" id="G4D2D5"/>
<comment type="caution">
    <text evidence="2">The sequence shown here is derived from an EMBL/GenBank/DDBJ whole genome shotgun (WGS) entry which is preliminary data.</text>
</comment>
<evidence type="ECO:0000313" key="2">
    <source>
        <dbReference type="EMBL" id="EGY80306.1"/>
    </source>
</evidence>
<evidence type="ECO:0000256" key="1">
    <source>
        <dbReference type="SAM" id="Phobius"/>
    </source>
</evidence>
<name>G4D2D5_9FIRM</name>
<evidence type="ECO:0000313" key="3">
    <source>
        <dbReference type="Proteomes" id="UP000003422"/>
    </source>
</evidence>
<dbReference type="eggNOG" id="COG1030">
    <property type="taxonomic scope" value="Bacteria"/>
</dbReference>
<feature type="transmembrane region" description="Helical" evidence="1">
    <location>
        <begin position="100"/>
        <end position="116"/>
    </location>
</feature>
<dbReference type="Gene3D" id="1.20.1260.100">
    <property type="entry name" value="TspO/MBR protein"/>
    <property type="match status" value="1"/>
</dbReference>
<protein>
    <recommendedName>
        <fullName evidence="4">Tryptophan-rich sensory protein</fullName>
    </recommendedName>
</protein>
<keyword evidence="1" id="KW-1133">Transmembrane helix</keyword>
<dbReference type="PANTHER" id="PTHR33802">
    <property type="entry name" value="SI:CH211-161H7.5-RELATED"/>
    <property type="match status" value="1"/>
</dbReference>
<keyword evidence="1" id="KW-0812">Transmembrane</keyword>
<accession>G4D2D5</accession>
<reference evidence="2 3" key="1">
    <citation type="submission" date="2011-06" db="EMBL/GenBank/DDBJ databases">
        <authorList>
            <person name="Muzny D."/>
            <person name="Qin X."/>
            <person name="Deng J."/>
            <person name="Jiang H."/>
            <person name="Liu Y."/>
            <person name="Qu J."/>
            <person name="Song X.-Z."/>
            <person name="Zhang L."/>
            <person name="Thornton R."/>
            <person name="Coyle M."/>
            <person name="Francisco L."/>
            <person name="Jackson L."/>
            <person name="Javaid M."/>
            <person name="Korchina V."/>
            <person name="Kovar C."/>
            <person name="Mata R."/>
            <person name="Mathew T."/>
            <person name="Ngo R."/>
            <person name="Nguyen L."/>
            <person name="Nguyen N."/>
            <person name="Okwuonu G."/>
            <person name="Ongeri F."/>
            <person name="Pham C."/>
            <person name="Simmons D."/>
            <person name="Wilczek-Boney K."/>
            <person name="Hale W."/>
            <person name="Jakkamsetti A."/>
            <person name="Pham P."/>
            <person name="Ruth R."/>
            <person name="San Lucas F."/>
            <person name="Warren J."/>
            <person name="Zhang J."/>
            <person name="Zhao Z."/>
            <person name="Zhou C."/>
            <person name="Zhu D."/>
            <person name="Lee S."/>
            <person name="Bess C."/>
            <person name="Blankenburg K."/>
            <person name="Forbes L."/>
            <person name="Fu Q."/>
            <person name="Gubbala S."/>
            <person name="Hirani K."/>
            <person name="Jayaseelan J.C."/>
            <person name="Lara F."/>
            <person name="Munidasa M."/>
            <person name="Palculict T."/>
            <person name="Patil S."/>
            <person name="Pu L.-L."/>
            <person name="Saada N."/>
            <person name="Tang L."/>
            <person name="Weissenberger G."/>
            <person name="Zhu Y."/>
            <person name="Hemphill L."/>
            <person name="Shang Y."/>
            <person name="Youmans B."/>
            <person name="Ayvaz T."/>
            <person name="Ross M."/>
            <person name="Santibanez J."/>
            <person name="Aqrawi P."/>
            <person name="Gross S."/>
            <person name="Joshi V."/>
            <person name="Fowler G."/>
            <person name="Nazareth L."/>
            <person name="Reid J."/>
            <person name="Worley K."/>
            <person name="Petrosino J."/>
            <person name="Highlander S."/>
            <person name="Gibbs R."/>
        </authorList>
    </citation>
    <scope>NUCLEOTIDE SEQUENCE [LARGE SCALE GENOMIC DNA]</scope>
    <source>
        <strain evidence="2 3">ATCC 29427</strain>
    </source>
</reference>
<feature type="transmembrane region" description="Helical" evidence="1">
    <location>
        <begin position="239"/>
        <end position="260"/>
    </location>
</feature>
<dbReference type="STRING" id="997350.HMPREF9129_0565"/>
<feature type="transmembrane region" description="Helical" evidence="1">
    <location>
        <begin position="64"/>
        <end position="88"/>
    </location>
</feature>
<proteinExistence type="predicted"/>